<protein>
    <submittedName>
        <fullName evidence="3">Uncharacterized protein</fullName>
    </submittedName>
</protein>
<keyword evidence="2" id="KW-0472">Membrane</keyword>
<feature type="compositionally biased region" description="Low complexity" evidence="1">
    <location>
        <begin position="172"/>
        <end position="183"/>
    </location>
</feature>
<organism evidence="3 4">
    <name type="scientific">Polysphondylium violaceum</name>
    <dbReference type="NCBI Taxonomy" id="133409"/>
    <lineage>
        <taxon>Eukaryota</taxon>
        <taxon>Amoebozoa</taxon>
        <taxon>Evosea</taxon>
        <taxon>Eumycetozoa</taxon>
        <taxon>Dictyostelia</taxon>
        <taxon>Dictyosteliales</taxon>
        <taxon>Dictyosteliaceae</taxon>
        <taxon>Polysphondylium</taxon>
    </lineage>
</organism>
<keyword evidence="2" id="KW-0812">Transmembrane</keyword>
<feature type="region of interest" description="Disordered" evidence="1">
    <location>
        <begin position="305"/>
        <end position="361"/>
    </location>
</feature>
<feature type="compositionally biased region" description="Low complexity" evidence="1">
    <location>
        <begin position="308"/>
        <end position="318"/>
    </location>
</feature>
<reference evidence="3" key="1">
    <citation type="submission" date="2020-01" db="EMBL/GenBank/DDBJ databases">
        <title>Development of genomics and gene disruption for Polysphondylium violaceum indicates a role for the polyketide synthase stlB in stalk morphogenesis.</title>
        <authorList>
            <person name="Narita B."/>
            <person name="Kawabe Y."/>
            <person name="Kin K."/>
            <person name="Saito T."/>
            <person name="Gibbs R."/>
            <person name="Kuspa A."/>
            <person name="Muzny D."/>
            <person name="Queller D."/>
            <person name="Richards S."/>
            <person name="Strassman J."/>
            <person name="Sucgang R."/>
            <person name="Worley K."/>
            <person name="Schaap P."/>
        </authorList>
    </citation>
    <scope>NUCLEOTIDE SEQUENCE</scope>
    <source>
        <strain evidence="3">QSvi11</strain>
    </source>
</reference>
<sequence length="361" mass="42213">MNVKSKKKEEDNEFTNVKCKLKKYMIKYMERVVFSVGALLIIWFVLEKIGVIKLISWLVDEDIQTFVYDIKDASGDSNFNLLDDHLVEKLNLYNVDSFYKFKIPISIDKNQFLNTCIQYSMVLSCYACITYIQSYFQSFKLLNNNNAADNSDMISRIKLKINNIIKRNNSGNQLKQQQQQQHQQVEKEEQSNTSKNNNSNTTNNNNSSISYFIYVESTIDQLLETPFTFLMIILLFSWILFRLYLENVPIHSLTGKWSIDQQISPIYFISFSTLLASIILLSFYILFLKYSFDNINNIIDNRKKLNKNRNSNNSNSNNNKKKNKKEKTTIDKKENHQGQEKINNQGDGDNNSDDDNLNIKN</sequence>
<gene>
    <name evidence="3" type="ORF">CYY_005052</name>
</gene>
<comment type="caution">
    <text evidence="3">The sequence shown here is derived from an EMBL/GenBank/DDBJ whole genome shotgun (WGS) entry which is preliminary data.</text>
</comment>
<dbReference type="Proteomes" id="UP000695562">
    <property type="component" value="Unassembled WGS sequence"/>
</dbReference>
<feature type="transmembrane region" description="Helical" evidence="2">
    <location>
        <begin position="266"/>
        <end position="287"/>
    </location>
</feature>
<feature type="transmembrane region" description="Helical" evidence="2">
    <location>
        <begin position="28"/>
        <end position="46"/>
    </location>
</feature>
<feature type="region of interest" description="Disordered" evidence="1">
    <location>
        <begin position="172"/>
        <end position="203"/>
    </location>
</feature>
<proteinExistence type="predicted"/>
<keyword evidence="4" id="KW-1185">Reference proteome</keyword>
<keyword evidence="2" id="KW-1133">Transmembrane helix</keyword>
<evidence type="ECO:0000313" key="4">
    <source>
        <dbReference type="Proteomes" id="UP000695562"/>
    </source>
</evidence>
<feature type="compositionally biased region" description="Basic and acidic residues" evidence="1">
    <location>
        <begin position="326"/>
        <end position="339"/>
    </location>
</feature>
<dbReference type="EMBL" id="AJWJ01000192">
    <property type="protein sequence ID" value="KAF2073633.1"/>
    <property type="molecule type" value="Genomic_DNA"/>
</dbReference>
<dbReference type="OrthoDB" id="10686043at2759"/>
<dbReference type="AlphaFoldDB" id="A0A8J4UZX1"/>
<name>A0A8J4UZX1_9MYCE</name>
<feature type="compositionally biased region" description="Low complexity" evidence="1">
    <location>
        <begin position="191"/>
        <end position="203"/>
    </location>
</feature>
<evidence type="ECO:0000256" key="2">
    <source>
        <dbReference type="SAM" id="Phobius"/>
    </source>
</evidence>
<evidence type="ECO:0000313" key="3">
    <source>
        <dbReference type="EMBL" id="KAF2073633.1"/>
    </source>
</evidence>
<feature type="compositionally biased region" description="Acidic residues" evidence="1">
    <location>
        <begin position="350"/>
        <end position="361"/>
    </location>
</feature>
<evidence type="ECO:0000256" key="1">
    <source>
        <dbReference type="SAM" id="MobiDB-lite"/>
    </source>
</evidence>
<accession>A0A8J4UZX1</accession>
<feature type="transmembrane region" description="Helical" evidence="2">
    <location>
        <begin position="227"/>
        <end position="245"/>
    </location>
</feature>